<dbReference type="EMBL" id="FCOK02000047">
    <property type="protein sequence ID" value="SAL53932.1"/>
    <property type="molecule type" value="Genomic_DNA"/>
</dbReference>
<feature type="region of interest" description="Disordered" evidence="1">
    <location>
        <begin position="129"/>
        <end position="159"/>
    </location>
</feature>
<evidence type="ECO:0000313" key="3">
    <source>
        <dbReference type="Proteomes" id="UP000054683"/>
    </source>
</evidence>
<dbReference type="Proteomes" id="UP000054683">
    <property type="component" value="Unassembled WGS sequence"/>
</dbReference>
<organism evidence="2 3">
    <name type="scientific">Caballeronia udeis</name>
    <dbReference type="NCBI Taxonomy" id="1232866"/>
    <lineage>
        <taxon>Bacteria</taxon>
        <taxon>Pseudomonadati</taxon>
        <taxon>Pseudomonadota</taxon>
        <taxon>Betaproteobacteria</taxon>
        <taxon>Burkholderiales</taxon>
        <taxon>Burkholderiaceae</taxon>
        <taxon>Caballeronia</taxon>
    </lineage>
</organism>
<gene>
    <name evidence="2" type="ORF">AWB69_05706</name>
</gene>
<proteinExistence type="predicted"/>
<dbReference type="AlphaFoldDB" id="A0A158IBE5"/>
<feature type="region of interest" description="Disordered" evidence="1">
    <location>
        <begin position="178"/>
        <end position="207"/>
    </location>
</feature>
<accession>A0A158IBE5</accession>
<feature type="compositionally biased region" description="Basic residues" evidence="1">
    <location>
        <begin position="129"/>
        <end position="138"/>
    </location>
</feature>
<feature type="region of interest" description="Disordered" evidence="1">
    <location>
        <begin position="74"/>
        <end position="117"/>
    </location>
</feature>
<evidence type="ECO:0000256" key="1">
    <source>
        <dbReference type="SAM" id="MobiDB-lite"/>
    </source>
</evidence>
<protein>
    <submittedName>
        <fullName evidence="2">Uncharacterized protein</fullName>
    </submittedName>
</protein>
<reference evidence="2 3" key="1">
    <citation type="submission" date="2016-01" db="EMBL/GenBank/DDBJ databases">
        <authorList>
            <person name="Oliw E.H."/>
        </authorList>
    </citation>
    <scope>NUCLEOTIDE SEQUENCE [LARGE SCALE GENOMIC DNA]</scope>
    <source>
        <strain evidence="2">LMG 27134</strain>
    </source>
</reference>
<sequence>MLYQRRRLPQMWIVNEVCSRAKCPKLADTGRFAGLSNRPRDVRQRFPFRFKCHMLVSFVTVRLLVRRISRRTCDQHGPAKPLTPQATGPQSAAVRHADSDSSSAHIRRTDQARYASRQTVEMNISLIQLRRKRRKRRTTATTPQVGVTDNLPSGLPEETPCAWPSGFAAEQVQSQQACQNAIPTNRARPYSHRLPKAPCLRRHQRSR</sequence>
<feature type="compositionally biased region" description="Basic residues" evidence="1">
    <location>
        <begin position="189"/>
        <end position="207"/>
    </location>
</feature>
<name>A0A158IBE5_9BURK</name>
<evidence type="ECO:0000313" key="2">
    <source>
        <dbReference type="EMBL" id="SAL53932.1"/>
    </source>
</evidence>